<organism evidence="2 3">
    <name type="scientific">Pseudonocardia adelaidensis</name>
    <dbReference type="NCBI Taxonomy" id="648754"/>
    <lineage>
        <taxon>Bacteria</taxon>
        <taxon>Bacillati</taxon>
        <taxon>Actinomycetota</taxon>
        <taxon>Actinomycetes</taxon>
        <taxon>Pseudonocardiales</taxon>
        <taxon>Pseudonocardiaceae</taxon>
        <taxon>Pseudonocardia</taxon>
    </lineage>
</organism>
<name>A0ABP9NH98_9PSEU</name>
<comment type="caution">
    <text evidence="2">The sequence shown here is derived from an EMBL/GenBank/DDBJ whole genome shotgun (WGS) entry which is preliminary data.</text>
</comment>
<proteinExistence type="predicted"/>
<feature type="transmembrane region" description="Helical" evidence="1">
    <location>
        <begin position="105"/>
        <end position="125"/>
    </location>
</feature>
<gene>
    <name evidence="2" type="ORF">GCM10023320_19320</name>
</gene>
<keyword evidence="1" id="KW-0472">Membrane</keyword>
<evidence type="ECO:0000313" key="3">
    <source>
        <dbReference type="Proteomes" id="UP001500804"/>
    </source>
</evidence>
<reference evidence="3" key="1">
    <citation type="journal article" date="2019" name="Int. J. Syst. Evol. Microbiol.">
        <title>The Global Catalogue of Microorganisms (GCM) 10K type strain sequencing project: providing services to taxonomists for standard genome sequencing and annotation.</title>
        <authorList>
            <consortium name="The Broad Institute Genomics Platform"/>
            <consortium name="The Broad Institute Genome Sequencing Center for Infectious Disease"/>
            <person name="Wu L."/>
            <person name="Ma J."/>
        </authorList>
    </citation>
    <scope>NUCLEOTIDE SEQUENCE [LARGE SCALE GENOMIC DNA]</scope>
    <source>
        <strain evidence="3">JCM 18302</strain>
    </source>
</reference>
<protein>
    <submittedName>
        <fullName evidence="2">Uncharacterized protein</fullName>
    </submittedName>
</protein>
<dbReference type="RefSeq" id="WP_345604544.1">
    <property type="nucleotide sequence ID" value="NZ_BAABJO010000006.1"/>
</dbReference>
<feature type="transmembrane region" description="Helical" evidence="1">
    <location>
        <begin position="24"/>
        <end position="48"/>
    </location>
</feature>
<keyword evidence="3" id="KW-1185">Reference proteome</keyword>
<accession>A0ABP9NH98</accession>
<keyword evidence="1" id="KW-0812">Transmembrane</keyword>
<sequence length="143" mass="14840">MDDLADGLVALTRGAPPRAPGLPFAFLAELLLVVAAVATMLGAGRAVLRSPRWARRRAGRTGAAVMRLVPYLLPLLLLAVLPRAAAPVVGGATFRDLAEVWPTALVAAEVVAAAGAVVVATRLLALARLRRGARRGVSPRTEP</sequence>
<dbReference type="Proteomes" id="UP001500804">
    <property type="component" value="Unassembled WGS sequence"/>
</dbReference>
<feature type="transmembrane region" description="Helical" evidence="1">
    <location>
        <begin position="68"/>
        <end position="85"/>
    </location>
</feature>
<keyword evidence="1" id="KW-1133">Transmembrane helix</keyword>
<dbReference type="EMBL" id="BAABJO010000006">
    <property type="protein sequence ID" value="GAA5117252.1"/>
    <property type="molecule type" value="Genomic_DNA"/>
</dbReference>
<evidence type="ECO:0000313" key="2">
    <source>
        <dbReference type="EMBL" id="GAA5117252.1"/>
    </source>
</evidence>
<evidence type="ECO:0000256" key="1">
    <source>
        <dbReference type="SAM" id="Phobius"/>
    </source>
</evidence>